<sequence>MTLYTWLLFLSTISLLSAIPGPNMIFVLNTRINQTLKETLISTAGCLLGVSISITACCITLLFLSNLQTIFIKLINLFGIVYLFIIGIKHLKYKSKQLNHDNAFKFKTRGNLFINGFFVAICNPKTLLFIISFFPQFINSNSPLLPQYSILIFTFIVCEFSWMLIYIWGGEKIKVLIKKPKFFYLFNKIIGTFFILFSISLISLNLT</sequence>
<keyword evidence="4 7" id="KW-0812">Transmembrane</keyword>
<evidence type="ECO:0000256" key="5">
    <source>
        <dbReference type="ARBA" id="ARBA00022989"/>
    </source>
</evidence>
<gene>
    <name evidence="8" type="ORF">DH17_15270</name>
</gene>
<organism evidence="8 9">
    <name type="scientific">Acinetobacter oleivorans</name>
    <dbReference type="NCBI Taxonomy" id="1148157"/>
    <lineage>
        <taxon>Bacteria</taxon>
        <taxon>Pseudomonadati</taxon>
        <taxon>Pseudomonadota</taxon>
        <taxon>Gammaproteobacteria</taxon>
        <taxon>Moraxellales</taxon>
        <taxon>Moraxellaceae</taxon>
        <taxon>Acinetobacter</taxon>
    </lineage>
</organism>
<comment type="similarity">
    <text evidence="2">Belongs to the Rht family.</text>
</comment>
<feature type="transmembrane region" description="Helical" evidence="7">
    <location>
        <begin position="182"/>
        <end position="204"/>
    </location>
</feature>
<comment type="subcellular location">
    <subcellularLocation>
        <location evidence="1">Cell membrane</location>
        <topology evidence="1">Multi-pass membrane protein</topology>
    </subcellularLocation>
</comment>
<dbReference type="EMBL" id="JHQK01000006">
    <property type="protein sequence ID" value="KHN66903.1"/>
    <property type="molecule type" value="Genomic_DNA"/>
</dbReference>
<reference evidence="8 9" key="1">
    <citation type="submission" date="2014-03" db="EMBL/GenBank/DDBJ databases">
        <title>Genome sequence of the diesel-degrader and plant-growth promoter Acinetobacter oleivorans PF-1 isolated from the roots of poplar tree.</title>
        <authorList>
            <person name="Gkorezis P."/>
            <person name="van Hamme J."/>
            <person name="Rineau F."/>
            <person name="Vangronsveld J."/>
            <person name="Francetti A."/>
        </authorList>
    </citation>
    <scope>NUCLEOTIDE SEQUENCE [LARGE SCALE GENOMIC DNA]</scope>
    <source>
        <strain evidence="8 9">PF1</strain>
    </source>
</reference>
<accession>A0A0B2UBY6</accession>
<dbReference type="GO" id="GO:0005886">
    <property type="term" value="C:plasma membrane"/>
    <property type="evidence" value="ECO:0007669"/>
    <property type="project" value="UniProtKB-SubCell"/>
</dbReference>
<evidence type="ECO:0000256" key="7">
    <source>
        <dbReference type="SAM" id="Phobius"/>
    </source>
</evidence>
<keyword evidence="6 7" id="KW-0472">Membrane</keyword>
<evidence type="ECO:0000256" key="1">
    <source>
        <dbReference type="ARBA" id="ARBA00004651"/>
    </source>
</evidence>
<protein>
    <submittedName>
        <fullName evidence="8">Lysine exporter protein LysE/YggA</fullName>
    </submittedName>
</protein>
<feature type="transmembrane region" description="Helical" evidence="7">
    <location>
        <begin position="6"/>
        <end position="28"/>
    </location>
</feature>
<evidence type="ECO:0000313" key="9">
    <source>
        <dbReference type="Proteomes" id="UP000031012"/>
    </source>
</evidence>
<name>A0A0B2UBY6_9GAMM</name>
<comment type="caution">
    <text evidence="8">The sequence shown here is derived from an EMBL/GenBank/DDBJ whole genome shotgun (WGS) entry which is preliminary data.</text>
</comment>
<dbReference type="AlphaFoldDB" id="A0A0B2UBY6"/>
<evidence type="ECO:0000313" key="8">
    <source>
        <dbReference type="EMBL" id="KHN66903.1"/>
    </source>
</evidence>
<feature type="transmembrane region" description="Helical" evidence="7">
    <location>
        <begin position="40"/>
        <end position="64"/>
    </location>
</feature>
<dbReference type="PANTHER" id="PTHR30086">
    <property type="entry name" value="ARGININE EXPORTER PROTEIN ARGO"/>
    <property type="match status" value="1"/>
</dbReference>
<keyword evidence="3" id="KW-1003">Cell membrane</keyword>
<evidence type="ECO:0000256" key="6">
    <source>
        <dbReference type="ARBA" id="ARBA00023136"/>
    </source>
</evidence>
<dbReference type="PIRSF" id="PIRSF006324">
    <property type="entry name" value="LeuE"/>
    <property type="match status" value="1"/>
</dbReference>
<proteinExistence type="inferred from homology"/>
<evidence type="ECO:0000256" key="2">
    <source>
        <dbReference type="ARBA" id="ARBA00007928"/>
    </source>
</evidence>
<dbReference type="GO" id="GO:0042970">
    <property type="term" value="F:homoserine transmembrane transporter activity"/>
    <property type="evidence" value="ECO:0007669"/>
    <property type="project" value="TreeGrafter"/>
</dbReference>
<keyword evidence="5 7" id="KW-1133">Transmembrane helix</keyword>
<dbReference type="InterPro" id="IPR001123">
    <property type="entry name" value="LeuE-type"/>
</dbReference>
<feature type="transmembrane region" description="Helical" evidence="7">
    <location>
        <begin position="150"/>
        <end position="170"/>
    </location>
</feature>
<dbReference type="Pfam" id="PF01810">
    <property type="entry name" value="LysE"/>
    <property type="match status" value="1"/>
</dbReference>
<evidence type="ECO:0000256" key="4">
    <source>
        <dbReference type="ARBA" id="ARBA00022692"/>
    </source>
</evidence>
<feature type="transmembrane region" description="Helical" evidence="7">
    <location>
        <begin position="112"/>
        <end position="138"/>
    </location>
</feature>
<feature type="transmembrane region" description="Helical" evidence="7">
    <location>
        <begin position="70"/>
        <end position="91"/>
    </location>
</feature>
<dbReference type="Proteomes" id="UP000031012">
    <property type="component" value="Unassembled WGS sequence"/>
</dbReference>
<evidence type="ECO:0000256" key="3">
    <source>
        <dbReference type="ARBA" id="ARBA00022475"/>
    </source>
</evidence>
<dbReference type="PANTHER" id="PTHR30086:SF14">
    <property type="entry name" value="HOMOSERINE_HOMOSERINE LACTONE EFFLUX PROTEIN"/>
    <property type="match status" value="1"/>
</dbReference>